<accession>A0A9X6NGJ3</accession>
<keyword evidence="3" id="KW-1185">Reference proteome</keyword>
<evidence type="ECO:0000256" key="1">
    <source>
        <dbReference type="SAM" id="MobiDB-lite"/>
    </source>
</evidence>
<comment type="caution">
    <text evidence="2">The sequence shown here is derived from an EMBL/GenBank/DDBJ whole genome shotgun (WGS) entry which is preliminary data.</text>
</comment>
<feature type="region of interest" description="Disordered" evidence="1">
    <location>
        <begin position="21"/>
        <end position="79"/>
    </location>
</feature>
<dbReference type="Proteomes" id="UP000192578">
    <property type="component" value="Unassembled WGS sequence"/>
</dbReference>
<reference evidence="3" key="1">
    <citation type="submission" date="2017-01" db="EMBL/GenBank/DDBJ databases">
        <title>Comparative genomics of anhydrobiosis in the tardigrade Hypsibius dujardini.</title>
        <authorList>
            <person name="Yoshida Y."/>
            <person name="Koutsovoulos G."/>
            <person name="Laetsch D."/>
            <person name="Stevens L."/>
            <person name="Kumar S."/>
            <person name="Horikawa D."/>
            <person name="Ishino K."/>
            <person name="Komine S."/>
            <person name="Tomita M."/>
            <person name="Blaxter M."/>
            <person name="Arakawa K."/>
        </authorList>
    </citation>
    <scope>NUCLEOTIDE SEQUENCE [LARGE SCALE GENOMIC DNA]</scope>
    <source>
        <strain evidence="3">Z151</strain>
    </source>
</reference>
<evidence type="ECO:0000313" key="3">
    <source>
        <dbReference type="Proteomes" id="UP000192578"/>
    </source>
</evidence>
<dbReference type="EMBL" id="MTYJ01000330">
    <property type="protein sequence ID" value="OWA53567.1"/>
    <property type="molecule type" value="Genomic_DNA"/>
</dbReference>
<sequence>MRLSARFFYDKGPLNWIATQAMAGQDRHSSDGRPGSPLKRWPARIATQAMAGQDRRNDSKPVSAQKMSSDDDAETSNFS</sequence>
<name>A0A9X6NGJ3_HYPEX</name>
<proteinExistence type="predicted"/>
<gene>
    <name evidence="2" type="ORF">BV898_17990</name>
</gene>
<organism evidence="2 3">
    <name type="scientific">Hypsibius exemplaris</name>
    <name type="common">Freshwater tardigrade</name>
    <dbReference type="NCBI Taxonomy" id="2072580"/>
    <lineage>
        <taxon>Eukaryota</taxon>
        <taxon>Metazoa</taxon>
        <taxon>Ecdysozoa</taxon>
        <taxon>Tardigrada</taxon>
        <taxon>Eutardigrada</taxon>
        <taxon>Parachela</taxon>
        <taxon>Hypsibioidea</taxon>
        <taxon>Hypsibiidae</taxon>
        <taxon>Hypsibius</taxon>
    </lineage>
</organism>
<dbReference type="AlphaFoldDB" id="A0A9X6NGJ3"/>
<protein>
    <submittedName>
        <fullName evidence="2">Uncharacterized protein</fullName>
    </submittedName>
</protein>
<evidence type="ECO:0000313" key="2">
    <source>
        <dbReference type="EMBL" id="OWA53567.1"/>
    </source>
</evidence>
<feature type="compositionally biased region" description="Acidic residues" evidence="1">
    <location>
        <begin position="70"/>
        <end position="79"/>
    </location>
</feature>